<dbReference type="Gene3D" id="3.40.50.2000">
    <property type="entry name" value="Glycogen Phosphorylase B"/>
    <property type="match status" value="2"/>
</dbReference>
<dbReference type="SUPFAM" id="SSF53756">
    <property type="entry name" value="UDP-Glycosyltransferase/glycogen phosphorylase"/>
    <property type="match status" value="1"/>
</dbReference>
<comment type="caution">
    <text evidence="3">The sequence shown here is derived from an EMBL/GenBank/DDBJ whole genome shotgun (WGS) entry which is preliminary data.</text>
</comment>
<dbReference type="Pfam" id="PF13439">
    <property type="entry name" value="Glyco_transf_4"/>
    <property type="match status" value="1"/>
</dbReference>
<dbReference type="InterPro" id="IPR028098">
    <property type="entry name" value="Glyco_trans_4-like_N"/>
</dbReference>
<evidence type="ECO:0000313" key="4">
    <source>
        <dbReference type="Proteomes" id="UP001231109"/>
    </source>
</evidence>
<gene>
    <name evidence="3" type="ORF">ORJ04_01930</name>
</gene>
<sequence>MSNNTKQTVIHVVSSLKVGGAERFVIDLCQEQLQLGMDVAILSFGLPEDALVKVCRELGLHFFILSGKSWQAQLKRYQLLSKFDVIHLHSPAVLKSLIFHVMLLKNKTLIYTRHGAAPLRETHWVWLHRLARRFISAVTFVSADAQRTFGHHDWHNVPQYIIDNGVKLPTEVITSEHTGMAANIDILRLGSVGRMVKLKSQLSLLQAVSQMDIESQHKIELHFFGDGELRSQLEAFHQQHSGIKAVFHGMETNRENIYPNIDVLVVTSSTEGLSMVILEAMAYGKPVIATRVGGNPMLVKTGETGFLYEFNDIEALSSLISGLLQRNEQRQKLGTQAREWVNQQYSLAKTAGHYKELYSVK</sequence>
<feature type="domain" description="Glycosyltransferase subfamily 4-like N-terminal" evidence="2">
    <location>
        <begin position="18"/>
        <end position="167"/>
    </location>
</feature>
<name>A0ABT9HUA4_9GAMM</name>
<dbReference type="Proteomes" id="UP001231109">
    <property type="component" value="Unassembled WGS sequence"/>
</dbReference>
<dbReference type="EMBL" id="JAPJDZ010000002">
    <property type="protein sequence ID" value="MDP5134707.1"/>
    <property type="molecule type" value="Genomic_DNA"/>
</dbReference>
<protein>
    <submittedName>
        <fullName evidence="3">Glycosyltransferase family 4 protein</fullName>
    </submittedName>
</protein>
<keyword evidence="4" id="KW-1185">Reference proteome</keyword>
<dbReference type="CDD" id="cd03801">
    <property type="entry name" value="GT4_PimA-like"/>
    <property type="match status" value="1"/>
</dbReference>
<accession>A0ABT9HUA4</accession>
<dbReference type="InterPro" id="IPR001296">
    <property type="entry name" value="Glyco_trans_1"/>
</dbReference>
<evidence type="ECO:0000259" key="1">
    <source>
        <dbReference type="Pfam" id="PF00534"/>
    </source>
</evidence>
<feature type="domain" description="Glycosyl transferase family 1" evidence="1">
    <location>
        <begin position="190"/>
        <end position="340"/>
    </location>
</feature>
<reference evidence="3 4" key="1">
    <citation type="submission" date="2022-11" db="EMBL/GenBank/DDBJ databases">
        <title>Viruses from the air-sea interface of a natural surface slick.</title>
        <authorList>
            <person name="Rahlff J."/>
            <person name="Holmfeldt K."/>
        </authorList>
    </citation>
    <scope>NUCLEOTIDE SEQUENCE [LARGE SCALE GENOMIC DNA]</scope>
    <source>
        <strain evidence="3 4">SMS4</strain>
    </source>
</reference>
<dbReference type="InterPro" id="IPR050194">
    <property type="entry name" value="Glycosyltransferase_grp1"/>
</dbReference>
<dbReference type="PANTHER" id="PTHR45947:SF14">
    <property type="entry name" value="SLL1723 PROTEIN"/>
    <property type="match status" value="1"/>
</dbReference>
<organism evidence="3 4">
    <name type="scientific">Rheinheimera baltica</name>
    <dbReference type="NCBI Taxonomy" id="67576"/>
    <lineage>
        <taxon>Bacteria</taxon>
        <taxon>Pseudomonadati</taxon>
        <taxon>Pseudomonadota</taxon>
        <taxon>Gammaproteobacteria</taxon>
        <taxon>Chromatiales</taxon>
        <taxon>Chromatiaceae</taxon>
        <taxon>Rheinheimera</taxon>
    </lineage>
</organism>
<evidence type="ECO:0000259" key="2">
    <source>
        <dbReference type="Pfam" id="PF13439"/>
    </source>
</evidence>
<dbReference type="PANTHER" id="PTHR45947">
    <property type="entry name" value="SULFOQUINOVOSYL TRANSFERASE SQD2"/>
    <property type="match status" value="1"/>
</dbReference>
<dbReference type="RefSeq" id="WP_027672262.1">
    <property type="nucleotide sequence ID" value="NZ_JAPJDY010000001.1"/>
</dbReference>
<dbReference type="Pfam" id="PF00534">
    <property type="entry name" value="Glycos_transf_1"/>
    <property type="match status" value="1"/>
</dbReference>
<evidence type="ECO:0000313" key="3">
    <source>
        <dbReference type="EMBL" id="MDP5134707.1"/>
    </source>
</evidence>
<proteinExistence type="predicted"/>